<reference evidence="1 2" key="1">
    <citation type="submission" date="2024-02" db="EMBL/GenBank/DDBJ databases">
        <title>New thermophilic sulfur-oxidizing bacteria from a hot springs of the Uzon caldera (Kamchatka, Russia).</title>
        <authorList>
            <person name="Dukat A.M."/>
            <person name="Elcheninov A.G."/>
            <person name="Frolov E.N."/>
        </authorList>
    </citation>
    <scope>NUCLEOTIDE SEQUENCE [LARGE SCALE GENOMIC DNA]</scope>
    <source>
        <strain evidence="1 2">AK1</strain>
    </source>
</reference>
<evidence type="ECO:0000313" key="2">
    <source>
        <dbReference type="Proteomes" id="UP001482231"/>
    </source>
</evidence>
<dbReference type="SUPFAM" id="SSF46626">
    <property type="entry name" value="Cytochrome c"/>
    <property type="match status" value="1"/>
</dbReference>
<sequence>MGQAALGADESEQRLAALLAVMQADLAQPTTPGGRARLLESASLLPIMLREARAPAEEVRLARRLYPVLRRGDGAAARVSLARLTAAHPFHPPPAPSNPQRALRLAAAIHREACGGCHDHPSSDAFLPAQDLFRLACREAPEVFAARLYLGVKGQAEMGFRNPFSPEERAALALWYRTARPCAR</sequence>
<gene>
    <name evidence="1" type="ORF">V6E02_01655</name>
</gene>
<comment type="caution">
    <text evidence="1">The sequence shown here is derived from an EMBL/GenBank/DDBJ whole genome shotgun (WGS) entry which is preliminary data.</text>
</comment>
<evidence type="ECO:0008006" key="3">
    <source>
        <dbReference type="Google" id="ProtNLM"/>
    </source>
</evidence>
<dbReference type="InterPro" id="IPR036909">
    <property type="entry name" value="Cyt_c-like_dom_sf"/>
</dbReference>
<evidence type="ECO:0000313" key="1">
    <source>
        <dbReference type="EMBL" id="MEO1765927.1"/>
    </source>
</evidence>
<dbReference type="Proteomes" id="UP001482231">
    <property type="component" value="Unassembled WGS sequence"/>
</dbReference>
<name>A0ABV0EDM5_9BURK</name>
<dbReference type="RefSeq" id="WP_347306510.1">
    <property type="nucleotide sequence ID" value="NZ_JBAJEX010000001.1"/>
</dbReference>
<accession>A0ABV0EDM5</accession>
<protein>
    <recommendedName>
        <fullName evidence="3">Cytochrome c domain-containing protein</fullName>
    </recommendedName>
</protein>
<organism evidence="1 2">
    <name type="scientific">Thiobacter aerophilum</name>
    <dbReference type="NCBI Taxonomy" id="3121275"/>
    <lineage>
        <taxon>Bacteria</taxon>
        <taxon>Pseudomonadati</taxon>
        <taxon>Pseudomonadota</taxon>
        <taxon>Betaproteobacteria</taxon>
        <taxon>Burkholderiales</taxon>
        <taxon>Thiobacteraceae</taxon>
        <taxon>Thiobacter</taxon>
    </lineage>
</organism>
<keyword evidence="2" id="KW-1185">Reference proteome</keyword>
<proteinExistence type="predicted"/>
<dbReference type="EMBL" id="JBAJEX010000001">
    <property type="protein sequence ID" value="MEO1765927.1"/>
    <property type="molecule type" value="Genomic_DNA"/>
</dbReference>